<feature type="region of interest" description="Disordered" evidence="1">
    <location>
        <begin position="1"/>
        <end position="21"/>
    </location>
</feature>
<evidence type="ECO:0000259" key="2">
    <source>
        <dbReference type="Pfam" id="PF04179"/>
    </source>
</evidence>
<feature type="compositionally biased region" description="Pro residues" evidence="1">
    <location>
        <begin position="486"/>
        <end position="503"/>
    </location>
</feature>
<dbReference type="Pfam" id="PF17184">
    <property type="entry name" value="Rit1_C"/>
    <property type="match status" value="2"/>
</dbReference>
<dbReference type="Pfam" id="PF04179">
    <property type="entry name" value="Init_tRNA_PT"/>
    <property type="match status" value="1"/>
</dbReference>
<evidence type="ECO:0000313" key="4">
    <source>
        <dbReference type="EMBL" id="UNI18683.1"/>
    </source>
</evidence>
<organism evidence="4 5">
    <name type="scientific">Purpureocillium takamizusanense</name>
    <dbReference type="NCBI Taxonomy" id="2060973"/>
    <lineage>
        <taxon>Eukaryota</taxon>
        <taxon>Fungi</taxon>
        <taxon>Dikarya</taxon>
        <taxon>Ascomycota</taxon>
        <taxon>Pezizomycotina</taxon>
        <taxon>Sordariomycetes</taxon>
        <taxon>Hypocreomycetidae</taxon>
        <taxon>Hypocreales</taxon>
        <taxon>Ophiocordycipitaceae</taxon>
        <taxon>Purpureocillium</taxon>
    </lineage>
</organism>
<dbReference type="InterPro" id="IPR033421">
    <property type="entry name" value="Rit1_DUSP-like"/>
</dbReference>
<dbReference type="OrthoDB" id="45256at2759"/>
<feature type="compositionally biased region" description="Low complexity" evidence="1">
    <location>
        <begin position="437"/>
        <end position="471"/>
    </location>
</feature>
<dbReference type="GO" id="GO:0043399">
    <property type="term" value="F:tRNA adenosine(64)-2'-O-ribosylphosphate transferase activity"/>
    <property type="evidence" value="ECO:0007669"/>
    <property type="project" value="InterPro"/>
</dbReference>
<dbReference type="EMBL" id="CP086357">
    <property type="protein sequence ID" value="UNI18683.1"/>
    <property type="molecule type" value="Genomic_DNA"/>
</dbReference>
<keyword evidence="5" id="KW-1185">Reference proteome</keyword>
<proteinExistence type="predicted"/>
<accession>A0A9Q8QEW1</accession>
<feature type="compositionally biased region" description="Basic and acidic residues" evidence="1">
    <location>
        <begin position="299"/>
        <end position="309"/>
    </location>
</feature>
<dbReference type="Proteomes" id="UP000829364">
    <property type="component" value="Chromosome 4"/>
</dbReference>
<feature type="compositionally biased region" description="Acidic residues" evidence="1">
    <location>
        <begin position="317"/>
        <end position="350"/>
    </location>
</feature>
<protein>
    <submittedName>
        <fullName evidence="4">tRNA A64-2'-O-ribosylphosphate transferase</fullName>
    </submittedName>
</protein>
<dbReference type="GO" id="GO:0005737">
    <property type="term" value="C:cytoplasm"/>
    <property type="evidence" value="ECO:0007669"/>
    <property type="project" value="TreeGrafter"/>
</dbReference>
<keyword evidence="4" id="KW-0808">Transferase</keyword>
<dbReference type="RefSeq" id="XP_047842164.1">
    <property type="nucleotide sequence ID" value="XM_047986184.1"/>
</dbReference>
<evidence type="ECO:0000259" key="3">
    <source>
        <dbReference type="Pfam" id="PF17184"/>
    </source>
</evidence>
<feature type="region of interest" description="Disordered" evidence="1">
    <location>
        <begin position="273"/>
        <end position="353"/>
    </location>
</feature>
<reference evidence="4" key="1">
    <citation type="submission" date="2021-11" db="EMBL/GenBank/DDBJ databases">
        <title>Purpureocillium_takamizusanense_genome.</title>
        <authorList>
            <person name="Nguyen N.-H."/>
        </authorList>
    </citation>
    <scope>NUCLEOTIDE SEQUENCE</scope>
    <source>
        <strain evidence="4">PT3</strain>
    </source>
</reference>
<evidence type="ECO:0000256" key="1">
    <source>
        <dbReference type="SAM" id="MobiDB-lite"/>
    </source>
</evidence>
<feature type="domain" description="Rit1 N-terminal" evidence="3">
    <location>
        <begin position="344"/>
        <end position="422"/>
    </location>
</feature>
<feature type="compositionally biased region" description="Acidic residues" evidence="1">
    <location>
        <begin position="279"/>
        <end position="298"/>
    </location>
</feature>
<feature type="region of interest" description="Disordered" evidence="1">
    <location>
        <begin position="75"/>
        <end position="125"/>
    </location>
</feature>
<dbReference type="InterPro" id="IPR007306">
    <property type="entry name" value="Rit1"/>
</dbReference>
<dbReference type="AlphaFoldDB" id="A0A9Q8QEW1"/>
<dbReference type="GO" id="GO:0019988">
    <property type="term" value="P:charged-tRNA amino acid modification"/>
    <property type="evidence" value="ECO:0007669"/>
    <property type="project" value="InterPro"/>
</dbReference>
<sequence>MASDDDPARPLPPPPRHTDLIFPSAAATPAASEQHMSMSSLLGSLRRSTLSVHNRLASIHADAQFVARAAAALSTTTAAAPTTTSTTATTTTTSSTITTDAAATSSGATKSRKPRRRLRRRRQRRPLVANERCGSWYVPPADKAASAYFKSTDGHERAWKFSTRRLNLHLVELIEKNDGIIIVDSTRRGKRMPDALSTTVPVWCAVLNRVLLPHHPLSHELHLPPHLLPSTRAQVAALLPGFADALRALELGRALPRCLTKPLRPLWVTQDSPLRSFRDDDDADDSDDDADADDGADDIVDRYDGEDGNQRGGVADEGGDGVEEKEQEQEWEEVEEEEEKDGEEEDDDDGTLFTDYRPVICLTASRRVVAGTEADAGGYIQGAADDTENWAHGLTPALFWAHAAELLSAPDDALPELIASLVASCTSSSSSSVTAAAYSSSLPSTTTTTSSSTDSATASTTPSSPAGPLTTHRLTPQISVCALPLDAPPPPPPPPPPPSPPAAAVPIPEDGAPTATDALSSTHCHIALSSTPTPKDTWVRSPTYMQVGLGKSKTAARNLRLALPEICSFVAKFLERGAAADAQDGGASSASESKGRQRPQVVIGCESGKDLSIGAALALSCYLFDDEGRFRASTEGASFTKTLVKIRLGGIMAAYPECNPSRQTLQSVNSFLMDWRN</sequence>
<feature type="domain" description="Rit1 N-terminal" evidence="3">
    <location>
        <begin position="122"/>
        <end position="279"/>
    </location>
</feature>
<dbReference type="InterPro" id="IPR033449">
    <property type="entry name" value="Rit1_N"/>
</dbReference>
<feature type="compositionally biased region" description="Low complexity" evidence="1">
    <location>
        <begin position="75"/>
        <end position="109"/>
    </location>
</feature>
<dbReference type="PANTHER" id="PTHR31811:SF0">
    <property type="entry name" value="TRNA A64-2'-O-RIBOSYLPHOSPHATE TRANSFERASE"/>
    <property type="match status" value="1"/>
</dbReference>
<evidence type="ECO:0000313" key="5">
    <source>
        <dbReference type="Proteomes" id="UP000829364"/>
    </source>
</evidence>
<dbReference type="GeneID" id="72066887"/>
<feature type="domain" description="Rit1 DUSP-like" evidence="2">
    <location>
        <begin position="544"/>
        <end position="672"/>
    </location>
</feature>
<feature type="region of interest" description="Disordered" evidence="1">
    <location>
        <begin position="437"/>
        <end position="517"/>
    </location>
</feature>
<feature type="compositionally biased region" description="Basic residues" evidence="1">
    <location>
        <begin position="110"/>
        <end position="125"/>
    </location>
</feature>
<dbReference type="PANTHER" id="PTHR31811">
    <property type="entry name" value="TRNA A64-2'-O-RIBOSYLPHOSPHATE TRANSFERASE"/>
    <property type="match status" value="1"/>
</dbReference>
<dbReference type="KEGG" id="ptkz:JDV02_004937"/>
<name>A0A9Q8QEW1_9HYPO</name>
<gene>
    <name evidence="4" type="primary">RIT1</name>
    <name evidence="4" type="ORF">JDV02_004937</name>
</gene>